<feature type="binding site" evidence="8">
    <location>
        <position position="193"/>
    </location>
    <ligand>
        <name>substrate</name>
    </ligand>
</feature>
<organism evidence="10 11">
    <name type="scientific">Blastochloris viridis</name>
    <name type="common">Rhodopseudomonas viridis</name>
    <dbReference type="NCBI Taxonomy" id="1079"/>
    <lineage>
        <taxon>Bacteria</taxon>
        <taxon>Pseudomonadati</taxon>
        <taxon>Pseudomonadota</taxon>
        <taxon>Alphaproteobacteria</taxon>
        <taxon>Hyphomicrobiales</taxon>
        <taxon>Blastochloridaceae</taxon>
        <taxon>Blastochloris</taxon>
    </lineage>
</organism>
<comment type="function">
    <text evidence="8">Required for the formation of a threonylcarbamoyl group on adenosine at position 37 (t(6)A37) in tRNAs that read codons beginning with adenine. Is involved in the transfer of the threonylcarbamoyl moiety of threonylcarbamoyl-AMP (TC-AMP) to the N6 group of A37, together with TsaE and TsaB. TsaD likely plays a direct catalytic role in this reaction.</text>
</comment>
<feature type="binding site" evidence="8">
    <location>
        <position position="310"/>
    </location>
    <ligand>
        <name>Fe cation</name>
        <dbReference type="ChEBI" id="CHEBI:24875"/>
    </ligand>
</feature>
<evidence type="ECO:0000256" key="6">
    <source>
        <dbReference type="ARBA" id="ARBA00023315"/>
    </source>
</evidence>
<feature type="binding site" evidence="8">
    <location>
        <position position="119"/>
    </location>
    <ligand>
        <name>Fe cation</name>
        <dbReference type="ChEBI" id="CHEBI:24875"/>
    </ligand>
</feature>
<feature type="binding site" evidence="8">
    <location>
        <position position="282"/>
    </location>
    <ligand>
        <name>substrate</name>
    </ligand>
</feature>
<dbReference type="GO" id="GO:0005737">
    <property type="term" value="C:cytoplasm"/>
    <property type="evidence" value="ECO:0007669"/>
    <property type="project" value="UniProtKB-SubCell"/>
</dbReference>
<comment type="similarity">
    <text evidence="8">Belongs to the KAE1 / TsaD family.</text>
</comment>
<name>A0A6N4RCQ6_BLAVI</name>
<comment type="cofactor">
    <cofactor evidence="8">
        <name>Fe(2+)</name>
        <dbReference type="ChEBI" id="CHEBI:29033"/>
    </cofactor>
    <text evidence="8">Binds 1 Fe(2+) ion per subunit.</text>
</comment>
<dbReference type="SUPFAM" id="SSF53067">
    <property type="entry name" value="Actin-like ATPase domain"/>
    <property type="match status" value="2"/>
</dbReference>
<evidence type="ECO:0000256" key="4">
    <source>
        <dbReference type="ARBA" id="ARBA00022723"/>
    </source>
</evidence>
<dbReference type="EMBL" id="VAFM01000002">
    <property type="protein sequence ID" value="TKW60870.1"/>
    <property type="molecule type" value="Genomic_DNA"/>
</dbReference>
<dbReference type="CDD" id="cd24133">
    <property type="entry name" value="ASKHA_NBD_TsaD_bac"/>
    <property type="match status" value="1"/>
</dbReference>
<feature type="binding site" evidence="8">
    <location>
        <position position="180"/>
    </location>
    <ligand>
        <name>substrate</name>
    </ligand>
</feature>
<dbReference type="Gene3D" id="3.30.420.40">
    <property type="match status" value="2"/>
</dbReference>
<dbReference type="GO" id="GO:0005506">
    <property type="term" value="F:iron ion binding"/>
    <property type="evidence" value="ECO:0007669"/>
    <property type="project" value="UniProtKB-UniRule"/>
</dbReference>
<sequence>MSPNLVFAIETSCDETATAIVDVSARRILAQSIYSQYTEHAPYGGVVPELASRAHLERLPHLANHTLQQAGLQWNDIDAIAATVGPGLTTALVVGATFAKTLAVGLGKPFLATNHIEGHALSPLLAENSAALAEAFLEHDEPYLLLLVTGGHTQLIQVTKPGHYTTLGTTQDDAVGEAFDKVGKLLGLPHPAGPAIEKLAATGNASAVQLPHPKTENPLGFSFSGLKTAVREYLTKHPDVVHADLAASFQTTVATLLARKTAAAIKATGSRHVVVAGGVAANATIRQALMQVCEEAGTTFTAPPLILCTDNAAMIAYAAGIRAHHGLDTGSLSTRVLPRWPLEDMAKTA</sequence>
<evidence type="ECO:0000313" key="10">
    <source>
        <dbReference type="EMBL" id="TKW60870.1"/>
    </source>
</evidence>
<evidence type="ECO:0000256" key="3">
    <source>
        <dbReference type="ARBA" id="ARBA00022694"/>
    </source>
</evidence>
<accession>A0A6N4RCQ6</accession>
<dbReference type="AlphaFoldDB" id="A0A6N4RCQ6"/>
<comment type="caution">
    <text evidence="8">Lacks conserved residue(s) required for the propagation of feature annotation.</text>
</comment>
<dbReference type="Proteomes" id="UP000320948">
    <property type="component" value="Unassembled WGS sequence"/>
</dbReference>
<dbReference type="GO" id="GO:0061711">
    <property type="term" value="F:tRNA N(6)-L-threonylcarbamoyladenine synthase activity"/>
    <property type="evidence" value="ECO:0007669"/>
    <property type="project" value="UniProtKB-EC"/>
</dbReference>
<keyword evidence="3 8" id="KW-0819">tRNA processing</keyword>
<comment type="caution">
    <text evidence="10">The sequence shown here is derived from an EMBL/GenBank/DDBJ whole genome shotgun (WGS) entry which is preliminary data.</text>
</comment>
<dbReference type="PROSITE" id="PS01016">
    <property type="entry name" value="GLYCOPROTEASE"/>
    <property type="match status" value="1"/>
</dbReference>
<dbReference type="InterPro" id="IPR022450">
    <property type="entry name" value="TsaD"/>
</dbReference>
<feature type="binding site" evidence="8">
    <location>
        <position position="115"/>
    </location>
    <ligand>
        <name>Fe cation</name>
        <dbReference type="ChEBI" id="CHEBI:24875"/>
    </ligand>
</feature>
<dbReference type="PANTHER" id="PTHR11735">
    <property type="entry name" value="TRNA N6-ADENOSINE THREONYLCARBAMOYLTRANSFERASE"/>
    <property type="match status" value="1"/>
</dbReference>
<evidence type="ECO:0000259" key="9">
    <source>
        <dbReference type="Pfam" id="PF00814"/>
    </source>
</evidence>
<dbReference type="FunFam" id="3.30.420.40:FF:000012">
    <property type="entry name" value="tRNA N6-adenosine threonylcarbamoyltransferase"/>
    <property type="match status" value="1"/>
</dbReference>
<keyword evidence="1 8" id="KW-0963">Cytoplasm</keyword>
<dbReference type="PANTHER" id="PTHR11735:SF6">
    <property type="entry name" value="TRNA N6-ADENOSINE THREONYLCARBAMOYLTRANSFERASE, MITOCHONDRIAL"/>
    <property type="match status" value="1"/>
</dbReference>
<dbReference type="InterPro" id="IPR000905">
    <property type="entry name" value="Gcp-like_dom"/>
</dbReference>
<dbReference type="GO" id="GO:0002949">
    <property type="term" value="P:tRNA threonylcarbamoyladenosine modification"/>
    <property type="evidence" value="ECO:0007669"/>
    <property type="project" value="UniProtKB-UniRule"/>
</dbReference>
<keyword evidence="5 8" id="KW-0408">Iron</keyword>
<feature type="domain" description="Gcp-like" evidence="9">
    <location>
        <begin position="28"/>
        <end position="317"/>
    </location>
</feature>
<evidence type="ECO:0000256" key="5">
    <source>
        <dbReference type="ARBA" id="ARBA00023004"/>
    </source>
</evidence>
<comment type="catalytic activity">
    <reaction evidence="7 8">
        <text>L-threonylcarbamoyladenylate + adenosine(37) in tRNA = N(6)-L-threonylcarbamoyladenosine(37) in tRNA + AMP + H(+)</text>
        <dbReference type="Rhea" id="RHEA:37059"/>
        <dbReference type="Rhea" id="RHEA-COMP:10162"/>
        <dbReference type="Rhea" id="RHEA-COMP:10163"/>
        <dbReference type="ChEBI" id="CHEBI:15378"/>
        <dbReference type="ChEBI" id="CHEBI:73682"/>
        <dbReference type="ChEBI" id="CHEBI:74411"/>
        <dbReference type="ChEBI" id="CHEBI:74418"/>
        <dbReference type="ChEBI" id="CHEBI:456215"/>
        <dbReference type="EC" id="2.3.1.234"/>
    </reaction>
</comment>
<dbReference type="InterPro" id="IPR017861">
    <property type="entry name" value="KAE1/TsaD"/>
</dbReference>
<evidence type="ECO:0000256" key="1">
    <source>
        <dbReference type="ARBA" id="ARBA00022490"/>
    </source>
</evidence>
<gene>
    <name evidence="8 10" type="primary">tsaD</name>
    <name evidence="10" type="ORF">DI628_08260</name>
</gene>
<dbReference type="InterPro" id="IPR043129">
    <property type="entry name" value="ATPase_NBD"/>
</dbReference>
<keyword evidence="6 8" id="KW-0012">Acyltransferase</keyword>
<reference evidence="10 11" key="1">
    <citation type="journal article" date="2017" name="Nat. Commun.">
        <title>In situ click chemistry generation of cyclooxygenase-2 inhibitors.</title>
        <authorList>
            <person name="Bhardwaj A."/>
            <person name="Kaur J."/>
            <person name="Wuest M."/>
            <person name="Wuest F."/>
        </authorList>
    </citation>
    <scope>NUCLEOTIDE SEQUENCE [LARGE SCALE GENOMIC DNA]</scope>
    <source>
        <strain evidence="10">S2_018_000_R2_106</strain>
    </source>
</reference>
<proteinExistence type="inferred from homology"/>
<feature type="binding site" evidence="8">
    <location>
        <position position="197"/>
    </location>
    <ligand>
        <name>substrate</name>
    </ligand>
</feature>
<dbReference type="FunFam" id="3.30.420.40:FF:000040">
    <property type="entry name" value="tRNA N6-adenosine threonylcarbamoyltransferase"/>
    <property type="match status" value="1"/>
</dbReference>
<dbReference type="Pfam" id="PF00814">
    <property type="entry name" value="TsaD"/>
    <property type="match status" value="1"/>
</dbReference>
<dbReference type="HAMAP" id="MF_01445">
    <property type="entry name" value="TsaD"/>
    <property type="match status" value="1"/>
</dbReference>
<evidence type="ECO:0000256" key="2">
    <source>
        <dbReference type="ARBA" id="ARBA00022679"/>
    </source>
</evidence>
<dbReference type="NCBIfam" id="TIGR00329">
    <property type="entry name" value="gcp_kae1"/>
    <property type="match status" value="1"/>
</dbReference>
<evidence type="ECO:0000256" key="7">
    <source>
        <dbReference type="ARBA" id="ARBA00048117"/>
    </source>
</evidence>
<keyword evidence="2 8" id="KW-0808">Transferase</keyword>
<dbReference type="InterPro" id="IPR017860">
    <property type="entry name" value="Peptidase_M22_CS"/>
</dbReference>
<evidence type="ECO:0000256" key="8">
    <source>
        <dbReference type="HAMAP-Rule" id="MF_01445"/>
    </source>
</evidence>
<evidence type="ECO:0000313" key="11">
    <source>
        <dbReference type="Proteomes" id="UP000320948"/>
    </source>
</evidence>
<dbReference type="EC" id="2.3.1.234" evidence="8"/>
<comment type="subcellular location">
    <subcellularLocation>
        <location evidence="8">Cytoplasm</location>
    </subcellularLocation>
</comment>
<protein>
    <recommendedName>
        <fullName evidence="8">tRNA N6-adenosine threonylcarbamoyltransferase</fullName>
        <ecNumber evidence="8">2.3.1.234</ecNumber>
    </recommendedName>
    <alternativeName>
        <fullName evidence="8">N6-L-threonylcarbamoyladenine synthase</fullName>
        <shortName evidence="8">t(6)A synthase</shortName>
    </alternativeName>
    <alternativeName>
        <fullName evidence="8">t(6)A37 threonylcarbamoyladenosine biosynthesis protein TsaD</fullName>
    </alternativeName>
    <alternativeName>
        <fullName evidence="8">tRNA threonylcarbamoyladenosine biosynthesis protein TsaD</fullName>
    </alternativeName>
</protein>
<dbReference type="PRINTS" id="PR00789">
    <property type="entry name" value="OSIALOPTASE"/>
</dbReference>
<keyword evidence="4 8" id="KW-0479">Metal-binding</keyword>
<dbReference type="NCBIfam" id="TIGR03723">
    <property type="entry name" value="T6A_TsaD_YgjD"/>
    <property type="match status" value="1"/>
</dbReference>